<dbReference type="FunFam" id="3.10.260.10:FF:000001">
    <property type="entry name" value="APSES transcription factor (MbpA)"/>
    <property type="match status" value="1"/>
</dbReference>
<dbReference type="InterPro" id="IPR002110">
    <property type="entry name" value="Ankyrin_rpt"/>
</dbReference>
<dbReference type="InterPro" id="IPR036887">
    <property type="entry name" value="HTH_APSES_sf"/>
</dbReference>
<feature type="compositionally biased region" description="Polar residues" evidence="5">
    <location>
        <begin position="1341"/>
        <end position="1356"/>
    </location>
</feature>
<dbReference type="GO" id="GO:0033309">
    <property type="term" value="C:SBF transcription complex"/>
    <property type="evidence" value="ECO:0007669"/>
    <property type="project" value="TreeGrafter"/>
</dbReference>
<dbReference type="Gene3D" id="1.25.40.20">
    <property type="entry name" value="Ankyrin repeat-containing domain"/>
    <property type="match status" value="1"/>
</dbReference>
<dbReference type="GO" id="GO:0030907">
    <property type="term" value="C:MBF transcription complex"/>
    <property type="evidence" value="ECO:0007669"/>
    <property type="project" value="TreeGrafter"/>
</dbReference>
<dbReference type="InterPro" id="IPR003163">
    <property type="entry name" value="Tscrpt_reg_HTH_APSES-type"/>
</dbReference>
<sequence>MPADLTTDEMKAMVKQTTKLANNLNHSNPTLSLICSLALPEAATVVHSALLPGARFLLTAQHGGTFAVWDLTTPEPVATSQPPPFPRRRSIRTQTNSADGMDVEMGPESDCDMHPEYDTNRSRDELRRPRCVAAWETKAEYVEFAYDLVPDGVLVALMVAVQVGQNPPVLKRDMYVVRIDLPTPTQLAPVPPGRYPNPPNPPSPFYPSFSSNPPLAGHHHGLRFLAHSPLRQPVFISTTFINAAGHAGILGDIPDTMVVFVLLFDPNVPLASAPSLSSLPSPEHPIRCASSLIHCGFKIAPGMRYTALSTSTHVVLYAESTLKTVSRRIEVQSLRRRWAASTIPITAPVQCIDLGIKVLGTPRSRDFVGSPGTEGASLFNTVRAMLRRANPKWLLKDSSTTSGEGADTKVRRRRGLCVRPARKKGVPETVCALGLSVDVEDKRTDIFRGIVLGAQDVAPDSEEEPEDSGGDEDLEVSPSFKHSAQLAPGSILSTQADSYSMPTPSQSSLLEPTQTEASSPSSPSSPVLPLRRPFRRVCRVRYKRTIFPAHVNYAHELAGMGSFGRYAAWIEGDGVPEEVNWEKESLRVVVAPLTRETGAEEYPDLANKDLDKAETAIRQTAGLSARVLNVPSALQPKLNMVSCLAFEDAAGVLALSTLEGQATYSGVPVYEMMCKSVAVMRRRSDSWLNATQILKVAGLDKPQRTRVLEREVQKGEHEKVQGGYGKYQGTWVPLDRGLHLAQQYHVETLLRAIIDFTPAASSPPLAPKHLTAAPARLRQKESPEPPKEPKPVVDVAEGNLPRGSEDGSLTDSPSEVSEPSRTPSPLLVEVGPSARNGHNGHLRSGSGLEIHSNPVKPHSQTYSQPALFNAGDPRNENSTGPRYADIMLEYFISDTNQIPSVLVSPPSDFEPDVPIDDDGHTALHWACAMGRIRVVKLLLSAGADIFKENKSGQTPLMRSVMFANNYDVRKFPELYELLHRSTLNVDNYNRTVFHHIVDVAMSKGKAHAARYYMETLLSRLSDFPDELADVINFQDDDGETALTMAARCRSKRLVKILLDHGADPKIANRDGKTTEDYIFEDERFRMSPTIAPAAPQAPLELTPQLHYSKTAQRTTTKATAEATSLMASLAAAFDAELVSKERDLAQAHALLTNIQGEILESQRAVNVLKAQGQGLEEAERELKDLEEELGVKMGARYRLGWEKWLRDEEARDKAWKAEQAQSSSQAQLPNSTSSEHAPLPTLTIDLAELYAPPPKGTSITEACDALRSEIGKLRTRRHELFDEFVRQQADSGTSGRMAEYRRLISAAAGGVPMQEVDSVVPMLLEQLESEEATLNVAWASQTQGATRPSNTASNIGVGRGTS</sequence>
<feature type="compositionally biased region" description="Low complexity" evidence="5">
    <location>
        <begin position="1217"/>
        <end position="1227"/>
    </location>
</feature>
<evidence type="ECO:0000256" key="5">
    <source>
        <dbReference type="SAM" id="MobiDB-lite"/>
    </source>
</evidence>
<feature type="domain" description="HTH APSES-type" evidence="6">
    <location>
        <begin position="659"/>
        <end position="765"/>
    </location>
</feature>
<dbReference type="EMBL" id="CAJMWQ010000911">
    <property type="protein sequence ID" value="CAE6396727.1"/>
    <property type="molecule type" value="Genomic_DNA"/>
</dbReference>
<organism evidence="7 8">
    <name type="scientific">Rhizoctonia solani</name>
    <dbReference type="NCBI Taxonomy" id="456999"/>
    <lineage>
        <taxon>Eukaryota</taxon>
        <taxon>Fungi</taxon>
        <taxon>Dikarya</taxon>
        <taxon>Basidiomycota</taxon>
        <taxon>Agaricomycotina</taxon>
        <taxon>Agaricomycetes</taxon>
        <taxon>Cantharellales</taxon>
        <taxon>Ceratobasidiaceae</taxon>
        <taxon>Rhizoctonia</taxon>
    </lineage>
</organism>
<dbReference type="Pfam" id="PF04383">
    <property type="entry name" value="KilA-N"/>
    <property type="match status" value="1"/>
</dbReference>
<dbReference type="SMART" id="SM01252">
    <property type="entry name" value="KilA-N"/>
    <property type="match status" value="1"/>
</dbReference>
<dbReference type="SMART" id="SM00248">
    <property type="entry name" value="ANK"/>
    <property type="match status" value="3"/>
</dbReference>
<protein>
    <recommendedName>
        <fullName evidence="6">HTH APSES-type domain-containing protein</fullName>
    </recommendedName>
</protein>
<comment type="caution">
    <text evidence="7">The sequence shown here is derived from an EMBL/GenBank/DDBJ whole genome shotgun (WGS) entry which is preliminary data.</text>
</comment>
<feature type="compositionally biased region" description="Basic and acidic residues" evidence="5">
    <location>
        <begin position="778"/>
        <end position="791"/>
    </location>
</feature>
<gene>
    <name evidence="7" type="ORF">RDB_LOCUS28993</name>
</gene>
<evidence type="ECO:0000313" key="7">
    <source>
        <dbReference type="EMBL" id="CAE6396727.1"/>
    </source>
</evidence>
<keyword evidence="2 3" id="KW-0040">ANK repeat</keyword>
<dbReference type="SUPFAM" id="SSF54616">
    <property type="entry name" value="DNA-binding domain of Mlu1-box binding protein MBP1"/>
    <property type="match status" value="1"/>
</dbReference>
<evidence type="ECO:0000256" key="3">
    <source>
        <dbReference type="PROSITE-ProRule" id="PRU00023"/>
    </source>
</evidence>
<evidence type="ECO:0000256" key="2">
    <source>
        <dbReference type="ARBA" id="ARBA00023043"/>
    </source>
</evidence>
<feature type="region of interest" description="Disordered" evidence="5">
    <location>
        <begin position="455"/>
        <end position="476"/>
    </location>
</feature>
<feature type="region of interest" description="Disordered" evidence="5">
    <location>
        <begin position="1341"/>
        <end position="1362"/>
    </location>
</feature>
<feature type="region of interest" description="Disordered" evidence="5">
    <location>
        <begin position="98"/>
        <end position="120"/>
    </location>
</feature>
<evidence type="ECO:0000313" key="8">
    <source>
        <dbReference type="Proteomes" id="UP000663826"/>
    </source>
</evidence>
<evidence type="ECO:0000259" key="6">
    <source>
        <dbReference type="PROSITE" id="PS51299"/>
    </source>
</evidence>
<feature type="region of interest" description="Disordered" evidence="5">
    <location>
        <begin position="1215"/>
        <end position="1238"/>
    </location>
</feature>
<dbReference type="PANTHER" id="PTHR43828:SF15">
    <property type="entry name" value="TRANSCRIPTION FACTOR MBP1"/>
    <property type="match status" value="1"/>
</dbReference>
<dbReference type="InterPro" id="IPR018004">
    <property type="entry name" value="KilA/APSES_HTH"/>
</dbReference>
<keyword evidence="1" id="KW-0677">Repeat</keyword>
<dbReference type="PROSITE" id="PS50297">
    <property type="entry name" value="ANK_REP_REGION"/>
    <property type="match status" value="2"/>
</dbReference>
<dbReference type="FunFam" id="1.25.40.20:FF:000238">
    <property type="entry name" value="Unplaced genomic scaffold supercont1.20, whole genome shotgun sequence"/>
    <property type="match status" value="1"/>
</dbReference>
<feature type="compositionally biased region" description="Polar residues" evidence="5">
    <location>
        <begin position="494"/>
        <end position="517"/>
    </location>
</feature>
<feature type="repeat" description="ANK" evidence="3">
    <location>
        <begin position="1037"/>
        <end position="1069"/>
    </location>
</feature>
<dbReference type="PRINTS" id="PR01415">
    <property type="entry name" value="ANKYRIN"/>
</dbReference>
<name>A0A8H3A1Q7_9AGAM</name>
<dbReference type="SUPFAM" id="SSF48403">
    <property type="entry name" value="Ankyrin repeat"/>
    <property type="match status" value="1"/>
</dbReference>
<dbReference type="PROSITE" id="PS51299">
    <property type="entry name" value="HTH_APSES"/>
    <property type="match status" value="1"/>
</dbReference>
<feature type="compositionally biased region" description="Acidic residues" evidence="5">
    <location>
        <begin position="101"/>
        <end position="110"/>
    </location>
</feature>
<dbReference type="InterPro" id="IPR051642">
    <property type="entry name" value="SWI6-like"/>
</dbReference>
<feature type="compositionally biased region" description="Polar residues" evidence="5">
    <location>
        <begin position="807"/>
        <end position="823"/>
    </location>
</feature>
<feature type="region of interest" description="Disordered" evidence="5">
    <location>
        <begin position="775"/>
        <end position="880"/>
    </location>
</feature>
<evidence type="ECO:0000256" key="4">
    <source>
        <dbReference type="SAM" id="Coils"/>
    </source>
</evidence>
<dbReference type="Gene3D" id="3.10.260.10">
    <property type="entry name" value="Transcription regulator HTH, APSES-type DNA-binding domain"/>
    <property type="match status" value="1"/>
</dbReference>
<dbReference type="InterPro" id="IPR036770">
    <property type="entry name" value="Ankyrin_rpt-contain_sf"/>
</dbReference>
<dbReference type="GO" id="GO:0001228">
    <property type="term" value="F:DNA-binding transcription activator activity, RNA polymerase II-specific"/>
    <property type="evidence" value="ECO:0007669"/>
    <property type="project" value="UniProtKB-ARBA"/>
</dbReference>
<keyword evidence="4" id="KW-0175">Coiled coil</keyword>
<feature type="region of interest" description="Disordered" evidence="5">
    <location>
        <begin position="494"/>
        <end position="528"/>
    </location>
</feature>
<dbReference type="Pfam" id="PF00023">
    <property type="entry name" value="Ank"/>
    <property type="match status" value="1"/>
</dbReference>
<accession>A0A8H3A1Q7</accession>
<dbReference type="GO" id="GO:0003677">
    <property type="term" value="F:DNA binding"/>
    <property type="evidence" value="ECO:0007669"/>
    <property type="project" value="InterPro"/>
</dbReference>
<feature type="compositionally biased region" description="Basic and acidic residues" evidence="5">
    <location>
        <begin position="111"/>
        <end position="120"/>
    </location>
</feature>
<evidence type="ECO:0000256" key="1">
    <source>
        <dbReference type="ARBA" id="ARBA00022737"/>
    </source>
</evidence>
<dbReference type="PANTHER" id="PTHR43828">
    <property type="entry name" value="ASPARAGINASE"/>
    <property type="match status" value="1"/>
</dbReference>
<reference evidence="7" key="1">
    <citation type="submission" date="2021-01" db="EMBL/GenBank/DDBJ databases">
        <authorList>
            <person name="Kaushik A."/>
        </authorList>
    </citation>
    <scope>NUCLEOTIDE SEQUENCE</scope>
    <source>
        <strain evidence="7">AG1-1B</strain>
    </source>
</reference>
<dbReference type="Proteomes" id="UP000663826">
    <property type="component" value="Unassembled WGS sequence"/>
</dbReference>
<dbReference type="PROSITE" id="PS50088">
    <property type="entry name" value="ANK_REPEAT"/>
    <property type="match status" value="2"/>
</dbReference>
<feature type="compositionally biased region" description="Low complexity" evidence="5">
    <location>
        <begin position="518"/>
        <end position="528"/>
    </location>
</feature>
<feature type="coiled-coil region" evidence="4">
    <location>
        <begin position="1168"/>
        <end position="1195"/>
    </location>
</feature>
<dbReference type="Pfam" id="PF12796">
    <property type="entry name" value="Ank_2"/>
    <property type="match status" value="1"/>
</dbReference>
<feature type="repeat" description="ANK" evidence="3">
    <location>
        <begin position="918"/>
        <end position="950"/>
    </location>
</feature>
<feature type="compositionally biased region" description="Acidic residues" evidence="5">
    <location>
        <begin position="459"/>
        <end position="475"/>
    </location>
</feature>
<proteinExistence type="predicted"/>